<evidence type="ECO:0000256" key="1">
    <source>
        <dbReference type="SAM" id="Phobius"/>
    </source>
</evidence>
<dbReference type="EMBL" id="PHQY01000598">
    <property type="protein sequence ID" value="PJO43533.1"/>
    <property type="molecule type" value="Genomic_DNA"/>
</dbReference>
<evidence type="ECO:0000313" key="2">
    <source>
        <dbReference type="EMBL" id="KMY31372.1"/>
    </source>
</evidence>
<reference evidence="3 5" key="3">
    <citation type="submission" date="2017-11" db="EMBL/GenBank/DDBJ databases">
        <title>Bacterial isolate from king chilli rhizosphere.</title>
        <authorList>
            <person name="Takhelmayum P."/>
            <person name="Sarangthem I."/>
        </authorList>
    </citation>
    <scope>NUCLEOTIDE SEQUENCE [LARGE SCALE GENOMIC DNA]</scope>
    <source>
        <strain evidence="5">t26</strain>
        <strain evidence="3">T26</strain>
    </source>
</reference>
<gene>
    <name evidence="2" type="ORF">ACZ11_03680</name>
    <name evidence="3" type="ORF">CWD94_11735</name>
</gene>
<reference evidence="4" key="2">
    <citation type="submission" date="2015-07" db="EMBL/GenBank/DDBJ databases">
        <authorList>
            <person name="Liu B."/>
            <person name="Wang J."/>
            <person name="Zhu Y."/>
            <person name="Liu G."/>
            <person name="Chen Q."/>
            <person name="Lan J."/>
            <person name="Che J."/>
            <person name="Ge C."/>
            <person name="Shi H."/>
            <person name="Pan Z."/>
            <person name="Liu X."/>
        </authorList>
    </citation>
    <scope>NUCLEOTIDE SEQUENCE [LARGE SCALE GENOMIC DNA]</scope>
    <source>
        <strain evidence="4">DSM 23493</strain>
    </source>
</reference>
<dbReference type="GeneID" id="96597418"/>
<evidence type="ECO:0000313" key="4">
    <source>
        <dbReference type="Proteomes" id="UP000037326"/>
    </source>
</evidence>
<dbReference type="PANTHER" id="PTHR39165">
    <property type="entry name" value="IG HYPOTHETICAL 17883"/>
    <property type="match status" value="1"/>
</dbReference>
<dbReference type="OrthoDB" id="9808460at2"/>
<dbReference type="RefSeq" id="WP_049663900.1">
    <property type="nucleotide sequence ID" value="NZ_CP158849.1"/>
</dbReference>
<dbReference type="PATRIC" id="fig|582475.4.peg.133"/>
<name>A0A0K9FAX1_9BACI</name>
<reference evidence="2" key="1">
    <citation type="submission" date="2015-07" db="EMBL/GenBank/DDBJ databases">
        <title>MeaNS - Measles Nucleotide Surveillance Program.</title>
        <authorList>
            <person name="Tran T."/>
            <person name="Druce J."/>
        </authorList>
    </citation>
    <scope>NUCLEOTIDE SEQUENCE</scope>
    <source>
        <strain evidence="2">DSM 23493</strain>
    </source>
</reference>
<feature type="transmembrane region" description="Helical" evidence="1">
    <location>
        <begin position="134"/>
        <end position="158"/>
    </location>
</feature>
<dbReference type="Proteomes" id="UP000037326">
    <property type="component" value="Unassembled WGS sequence"/>
</dbReference>
<evidence type="ECO:0000313" key="3">
    <source>
        <dbReference type="EMBL" id="PJO43533.1"/>
    </source>
</evidence>
<organism evidence="2 4">
    <name type="scientific">Lysinibacillus xylanilyticus</name>
    <dbReference type="NCBI Taxonomy" id="582475"/>
    <lineage>
        <taxon>Bacteria</taxon>
        <taxon>Bacillati</taxon>
        <taxon>Bacillota</taxon>
        <taxon>Bacilli</taxon>
        <taxon>Bacillales</taxon>
        <taxon>Bacillaceae</taxon>
        <taxon>Lysinibacillus</taxon>
    </lineage>
</organism>
<dbReference type="PANTHER" id="PTHR39165:SF1">
    <property type="entry name" value="DUF456 DOMAIN-CONTAINING PROTEIN"/>
    <property type="match status" value="1"/>
</dbReference>
<comment type="caution">
    <text evidence="2">The sequence shown here is derived from an EMBL/GenBank/DDBJ whole genome shotgun (WGS) entry which is preliminary data.</text>
</comment>
<proteinExistence type="predicted"/>
<dbReference type="Pfam" id="PF04306">
    <property type="entry name" value="DUF456"/>
    <property type="match status" value="1"/>
</dbReference>
<dbReference type="AlphaFoldDB" id="A0A0K9FAX1"/>
<sequence>MEVVGWILVIACFIISFVGLVYPIIPGVIFLIGGFIVYGLFFSFAELSWWFWATEIIFVVILFVADSVANAFGIKKFGGSNAGMWGSTIGLLIGPFVIPVVGILIGPFLGAVIGELIVERRTFGEAVKSGVGSLVGFLTSTLAKAVIQIVMIVVFFIAI</sequence>
<feature type="transmembrane region" description="Helical" evidence="1">
    <location>
        <begin position="49"/>
        <end position="69"/>
    </location>
</feature>
<protein>
    <submittedName>
        <fullName evidence="3">DUF456 domain-containing protein</fullName>
    </submittedName>
    <submittedName>
        <fullName evidence="2">Membrane protein</fullName>
    </submittedName>
</protein>
<dbReference type="Proteomes" id="UP000232101">
    <property type="component" value="Unassembled WGS sequence"/>
</dbReference>
<keyword evidence="1" id="KW-0472">Membrane</keyword>
<accession>A0A0K9FAX1</accession>
<keyword evidence="1" id="KW-0812">Transmembrane</keyword>
<dbReference type="EMBL" id="LFXJ01000005">
    <property type="protein sequence ID" value="KMY31372.1"/>
    <property type="molecule type" value="Genomic_DNA"/>
</dbReference>
<evidence type="ECO:0000313" key="5">
    <source>
        <dbReference type="Proteomes" id="UP000232101"/>
    </source>
</evidence>
<feature type="transmembrane region" description="Helical" evidence="1">
    <location>
        <begin position="6"/>
        <end position="37"/>
    </location>
</feature>
<feature type="transmembrane region" description="Helical" evidence="1">
    <location>
        <begin position="89"/>
        <end position="113"/>
    </location>
</feature>
<dbReference type="InterPro" id="IPR007403">
    <property type="entry name" value="DUF456"/>
</dbReference>
<dbReference type="STRING" id="582475.ACZ11_03680"/>
<keyword evidence="1" id="KW-1133">Transmembrane helix</keyword>